<feature type="compositionally biased region" description="Polar residues" evidence="1">
    <location>
        <begin position="281"/>
        <end position="295"/>
    </location>
</feature>
<keyword evidence="2" id="KW-0812">Transmembrane</keyword>
<dbReference type="WBParaSite" id="HNAJ_0000992901-mRNA-1">
    <property type="protein sequence ID" value="HNAJ_0000992901-mRNA-1"/>
    <property type="gene ID" value="HNAJ_0000992901"/>
</dbReference>
<reference evidence="6" key="1">
    <citation type="submission" date="2017-02" db="UniProtKB">
        <authorList>
            <consortium name="WormBaseParasite"/>
        </authorList>
    </citation>
    <scope>IDENTIFICATION</scope>
</reference>
<feature type="compositionally biased region" description="Low complexity" evidence="1">
    <location>
        <begin position="161"/>
        <end position="181"/>
    </location>
</feature>
<evidence type="ECO:0000259" key="3">
    <source>
        <dbReference type="PROSITE" id="PS00028"/>
    </source>
</evidence>
<dbReference type="AlphaFoldDB" id="A0A0R3TQU8"/>
<keyword evidence="2" id="KW-1133">Transmembrane helix</keyword>
<dbReference type="PROSITE" id="PS00028">
    <property type="entry name" value="ZINC_FINGER_C2H2_1"/>
    <property type="match status" value="1"/>
</dbReference>
<feature type="domain" description="C2H2-type" evidence="3">
    <location>
        <begin position="239"/>
        <end position="260"/>
    </location>
</feature>
<evidence type="ECO:0000256" key="2">
    <source>
        <dbReference type="SAM" id="Phobius"/>
    </source>
</evidence>
<keyword evidence="2" id="KW-0472">Membrane</keyword>
<keyword evidence="5" id="KW-1185">Reference proteome</keyword>
<reference evidence="4 5" key="2">
    <citation type="submission" date="2018-11" db="EMBL/GenBank/DDBJ databases">
        <authorList>
            <consortium name="Pathogen Informatics"/>
        </authorList>
    </citation>
    <scope>NUCLEOTIDE SEQUENCE [LARGE SCALE GENOMIC DNA]</scope>
</reference>
<protein>
    <submittedName>
        <fullName evidence="6">C2H2-type domain-containing protein</fullName>
    </submittedName>
</protein>
<feature type="transmembrane region" description="Helical" evidence="2">
    <location>
        <begin position="114"/>
        <end position="140"/>
    </location>
</feature>
<feature type="region of interest" description="Disordered" evidence="1">
    <location>
        <begin position="161"/>
        <end position="184"/>
    </location>
</feature>
<organism evidence="6">
    <name type="scientific">Rodentolepis nana</name>
    <name type="common">Dwarf tapeworm</name>
    <name type="synonym">Hymenolepis nana</name>
    <dbReference type="NCBI Taxonomy" id="102285"/>
    <lineage>
        <taxon>Eukaryota</taxon>
        <taxon>Metazoa</taxon>
        <taxon>Spiralia</taxon>
        <taxon>Lophotrochozoa</taxon>
        <taxon>Platyhelminthes</taxon>
        <taxon>Cestoda</taxon>
        <taxon>Eucestoda</taxon>
        <taxon>Cyclophyllidea</taxon>
        <taxon>Hymenolepididae</taxon>
        <taxon>Rodentolepis</taxon>
    </lineage>
</organism>
<evidence type="ECO:0000313" key="4">
    <source>
        <dbReference type="EMBL" id="VDO06760.1"/>
    </source>
</evidence>
<dbReference type="InterPro" id="IPR013087">
    <property type="entry name" value="Znf_C2H2_type"/>
</dbReference>
<evidence type="ECO:0000256" key="1">
    <source>
        <dbReference type="SAM" id="MobiDB-lite"/>
    </source>
</evidence>
<gene>
    <name evidence="4" type="ORF">HNAJ_LOCUS9924</name>
</gene>
<proteinExistence type="predicted"/>
<dbReference type="OrthoDB" id="6730379at2759"/>
<feature type="compositionally biased region" description="Basic and acidic residues" evidence="1">
    <location>
        <begin position="296"/>
        <end position="316"/>
    </location>
</feature>
<sequence length="347" mass="38696">MWPEIVNKLLTKLSLYASRDNGEKVVSFISNSLLSVKDALGDMEIMKKDLFGFETKLNAAHEDFNILFASVKNCDTIETCKQIRKHITSSLADPWPDQNTICSGKTSACCSSVILIPFLLLSSVLVAVIFLVLTIVAVAYRENEKSSTPLKSCGNLETQLSFPTTTTTPEQTTQSKPSSSSNPDIEDILICGRCRKLFDTVDELLSHKTMNYCVIGVNDRDSEHSCRCKALGEPESLGCYFCNKKFLSSWELLEHYRLEHNLTAYRVPKPPKPSSSSTSKQEMSVSEPIFTSNNSRVKEKPLDSQKSLEKESKCQDELDDSVEIVESPESSNNTICILSDDENDDTE</sequence>
<dbReference type="Proteomes" id="UP000278807">
    <property type="component" value="Unassembled WGS sequence"/>
</dbReference>
<dbReference type="STRING" id="102285.A0A0R3TQU8"/>
<name>A0A0R3TQU8_RODNA</name>
<dbReference type="EMBL" id="UZAE01012803">
    <property type="protein sequence ID" value="VDO06760.1"/>
    <property type="molecule type" value="Genomic_DNA"/>
</dbReference>
<evidence type="ECO:0000313" key="6">
    <source>
        <dbReference type="WBParaSite" id="HNAJ_0000992901-mRNA-1"/>
    </source>
</evidence>
<evidence type="ECO:0000313" key="5">
    <source>
        <dbReference type="Proteomes" id="UP000278807"/>
    </source>
</evidence>
<accession>A0A0R3TQU8</accession>
<feature type="region of interest" description="Disordered" evidence="1">
    <location>
        <begin position="265"/>
        <end position="347"/>
    </location>
</feature>